<feature type="transmembrane region" description="Helical" evidence="1">
    <location>
        <begin position="40"/>
        <end position="59"/>
    </location>
</feature>
<proteinExistence type="predicted"/>
<reference evidence="3 4" key="1">
    <citation type="submission" date="2020-08" db="EMBL/GenBank/DDBJ databases">
        <title>Functional genomics of gut bacteria from endangered species of beetles.</title>
        <authorList>
            <person name="Carlos-Shanley C."/>
        </authorList>
    </citation>
    <scope>NUCLEOTIDE SEQUENCE [LARGE SCALE GENOMIC DNA]</scope>
    <source>
        <strain evidence="3 4">S00070</strain>
    </source>
</reference>
<organism evidence="3 4">
    <name type="scientific">Arcicella rosea</name>
    <dbReference type="NCBI Taxonomy" id="502909"/>
    <lineage>
        <taxon>Bacteria</taxon>
        <taxon>Pseudomonadati</taxon>
        <taxon>Bacteroidota</taxon>
        <taxon>Cytophagia</taxon>
        <taxon>Cytophagales</taxon>
        <taxon>Flectobacillaceae</taxon>
        <taxon>Arcicella</taxon>
    </lineage>
</organism>
<dbReference type="GO" id="GO:0080120">
    <property type="term" value="P:CAAX-box protein maturation"/>
    <property type="evidence" value="ECO:0007669"/>
    <property type="project" value="UniProtKB-ARBA"/>
</dbReference>
<name>A0A841EH60_9BACT</name>
<feature type="domain" description="CAAX prenyl protease 2/Lysostaphin resistance protein A-like" evidence="2">
    <location>
        <begin position="108"/>
        <end position="212"/>
    </location>
</feature>
<dbReference type="Proteomes" id="UP000524404">
    <property type="component" value="Unassembled WGS sequence"/>
</dbReference>
<comment type="caution">
    <text evidence="3">The sequence shown here is derived from an EMBL/GenBank/DDBJ whole genome shotgun (WGS) entry which is preliminary data.</text>
</comment>
<evidence type="ECO:0000256" key="1">
    <source>
        <dbReference type="SAM" id="Phobius"/>
    </source>
</evidence>
<dbReference type="GO" id="GO:0006508">
    <property type="term" value="P:proteolysis"/>
    <property type="evidence" value="ECO:0007669"/>
    <property type="project" value="UniProtKB-KW"/>
</dbReference>
<evidence type="ECO:0000313" key="3">
    <source>
        <dbReference type="EMBL" id="MBB6002326.1"/>
    </source>
</evidence>
<evidence type="ECO:0000259" key="2">
    <source>
        <dbReference type="Pfam" id="PF02517"/>
    </source>
</evidence>
<keyword evidence="3" id="KW-0645">Protease</keyword>
<feature type="transmembrane region" description="Helical" evidence="1">
    <location>
        <begin position="121"/>
        <end position="139"/>
    </location>
</feature>
<protein>
    <submittedName>
        <fullName evidence="3">Membrane protease YdiL (CAAX protease family)</fullName>
    </submittedName>
</protein>
<dbReference type="AlphaFoldDB" id="A0A841EH60"/>
<sequence>MKDKSHFKTLGVFIITFIAHEIVVRLPMQYTQLKITNGQWNWTGKLLGIIFGVLVYIVLRKKISPYNFIQIEQAPQYFQKTIIATVLISCTAFFSYFDTSLTMDKETLLFQLTMPGLDEEIMFRAILLGLLLTCLNEHIKVGKLNLGSPSVLIIGLLFGLLHGLKLTDEFSFKFDYLSFLSTFVYGYVWSWITIKSKSILQPLVSHNVLNFMTNLIRMTP</sequence>
<dbReference type="RefSeq" id="WP_221432404.1">
    <property type="nucleotide sequence ID" value="NZ_JACHKT010000005.1"/>
</dbReference>
<feature type="transmembrane region" description="Helical" evidence="1">
    <location>
        <begin position="80"/>
        <end position="101"/>
    </location>
</feature>
<feature type="transmembrane region" description="Helical" evidence="1">
    <location>
        <begin position="176"/>
        <end position="194"/>
    </location>
</feature>
<keyword evidence="3" id="KW-0378">Hydrolase</keyword>
<dbReference type="InterPro" id="IPR003675">
    <property type="entry name" value="Rce1/LyrA-like_dom"/>
</dbReference>
<feature type="transmembrane region" description="Helical" evidence="1">
    <location>
        <begin position="7"/>
        <end position="28"/>
    </location>
</feature>
<dbReference type="EMBL" id="JACHKT010000005">
    <property type="protein sequence ID" value="MBB6002326.1"/>
    <property type="molecule type" value="Genomic_DNA"/>
</dbReference>
<keyword evidence="1" id="KW-1133">Transmembrane helix</keyword>
<keyword evidence="1" id="KW-0472">Membrane</keyword>
<dbReference type="Pfam" id="PF02517">
    <property type="entry name" value="Rce1-like"/>
    <property type="match status" value="1"/>
</dbReference>
<feature type="transmembrane region" description="Helical" evidence="1">
    <location>
        <begin position="146"/>
        <end position="164"/>
    </location>
</feature>
<dbReference type="GO" id="GO:0004175">
    <property type="term" value="F:endopeptidase activity"/>
    <property type="evidence" value="ECO:0007669"/>
    <property type="project" value="UniProtKB-ARBA"/>
</dbReference>
<keyword evidence="1" id="KW-0812">Transmembrane</keyword>
<accession>A0A841EH60</accession>
<gene>
    <name evidence="3" type="ORF">HNP25_000978</name>
</gene>
<keyword evidence="4" id="KW-1185">Reference proteome</keyword>
<evidence type="ECO:0000313" key="4">
    <source>
        <dbReference type="Proteomes" id="UP000524404"/>
    </source>
</evidence>